<feature type="transmembrane region" description="Helical" evidence="2">
    <location>
        <begin position="6"/>
        <end position="29"/>
    </location>
</feature>
<organism evidence="3 4">
    <name type="scientific">Rhizodiscina lignyota</name>
    <dbReference type="NCBI Taxonomy" id="1504668"/>
    <lineage>
        <taxon>Eukaryota</taxon>
        <taxon>Fungi</taxon>
        <taxon>Dikarya</taxon>
        <taxon>Ascomycota</taxon>
        <taxon>Pezizomycotina</taxon>
        <taxon>Dothideomycetes</taxon>
        <taxon>Pleosporomycetidae</taxon>
        <taxon>Aulographales</taxon>
        <taxon>Rhizodiscinaceae</taxon>
        <taxon>Rhizodiscina</taxon>
    </lineage>
</organism>
<protein>
    <recommendedName>
        <fullName evidence="5">Integral membrane protein</fullName>
    </recommendedName>
</protein>
<keyword evidence="2" id="KW-0812">Transmembrane</keyword>
<comment type="caution">
    <text evidence="3">The sequence shown here is derived from an EMBL/GenBank/DDBJ whole genome shotgun (WGS) entry which is preliminary data.</text>
</comment>
<dbReference type="EMBL" id="ML978122">
    <property type="protein sequence ID" value="KAF2102832.1"/>
    <property type="molecule type" value="Genomic_DNA"/>
</dbReference>
<accession>A0A9P4IN28</accession>
<keyword evidence="4" id="KW-1185">Reference proteome</keyword>
<dbReference type="GO" id="GO:0051285">
    <property type="term" value="C:cell cortex of cell tip"/>
    <property type="evidence" value="ECO:0007669"/>
    <property type="project" value="TreeGrafter"/>
</dbReference>
<gene>
    <name evidence="3" type="ORF">NA57DRAFT_31656</name>
</gene>
<feature type="transmembrane region" description="Helical" evidence="2">
    <location>
        <begin position="229"/>
        <end position="248"/>
    </location>
</feature>
<dbReference type="OrthoDB" id="4480814at2759"/>
<dbReference type="Pfam" id="PF06687">
    <property type="entry name" value="SUR7"/>
    <property type="match status" value="1"/>
</dbReference>
<dbReference type="GO" id="GO:0031505">
    <property type="term" value="P:fungal-type cell wall organization"/>
    <property type="evidence" value="ECO:0007669"/>
    <property type="project" value="TreeGrafter"/>
</dbReference>
<reference evidence="3" key="1">
    <citation type="journal article" date="2020" name="Stud. Mycol.">
        <title>101 Dothideomycetes genomes: a test case for predicting lifestyles and emergence of pathogens.</title>
        <authorList>
            <person name="Haridas S."/>
            <person name="Albert R."/>
            <person name="Binder M."/>
            <person name="Bloem J."/>
            <person name="Labutti K."/>
            <person name="Salamov A."/>
            <person name="Andreopoulos B."/>
            <person name="Baker S."/>
            <person name="Barry K."/>
            <person name="Bills G."/>
            <person name="Bluhm B."/>
            <person name="Cannon C."/>
            <person name="Castanera R."/>
            <person name="Culley D."/>
            <person name="Daum C."/>
            <person name="Ezra D."/>
            <person name="Gonzalez J."/>
            <person name="Henrissat B."/>
            <person name="Kuo A."/>
            <person name="Liang C."/>
            <person name="Lipzen A."/>
            <person name="Lutzoni F."/>
            <person name="Magnuson J."/>
            <person name="Mondo S."/>
            <person name="Nolan M."/>
            <person name="Ohm R."/>
            <person name="Pangilinan J."/>
            <person name="Park H.-J."/>
            <person name="Ramirez L."/>
            <person name="Alfaro M."/>
            <person name="Sun H."/>
            <person name="Tritt A."/>
            <person name="Yoshinaga Y."/>
            <person name="Zwiers L.-H."/>
            <person name="Turgeon B."/>
            <person name="Goodwin S."/>
            <person name="Spatafora J."/>
            <person name="Crous P."/>
            <person name="Grigoriev I."/>
        </authorList>
    </citation>
    <scope>NUCLEOTIDE SEQUENCE</scope>
    <source>
        <strain evidence="3">CBS 133067</strain>
    </source>
</reference>
<dbReference type="AlphaFoldDB" id="A0A9P4IN28"/>
<dbReference type="PANTHER" id="PTHR28019:SF3">
    <property type="entry name" value="INTEGRAL MEMBRANE PROTEIN (AFU_ORTHOLOGUE AFUA_6G07470)"/>
    <property type="match status" value="1"/>
</dbReference>
<evidence type="ECO:0000256" key="2">
    <source>
        <dbReference type="SAM" id="Phobius"/>
    </source>
</evidence>
<proteinExistence type="predicted"/>
<keyword evidence="2" id="KW-0472">Membrane</keyword>
<keyword evidence="2" id="KW-1133">Transmembrane helix</keyword>
<dbReference type="InterPro" id="IPR052413">
    <property type="entry name" value="SUR7_domain"/>
</dbReference>
<feature type="transmembrane region" description="Helical" evidence="2">
    <location>
        <begin position="186"/>
        <end position="208"/>
    </location>
</feature>
<name>A0A9P4IN28_9PEZI</name>
<dbReference type="PANTHER" id="PTHR28019">
    <property type="entry name" value="CELL MEMBRANE PROTEIN YLR413W-RELATED"/>
    <property type="match status" value="1"/>
</dbReference>
<dbReference type="InterPro" id="IPR009571">
    <property type="entry name" value="SUR7/Rim9-like_fungi"/>
</dbReference>
<dbReference type="Proteomes" id="UP000799772">
    <property type="component" value="Unassembled WGS sequence"/>
</dbReference>
<feature type="region of interest" description="Disordered" evidence="1">
    <location>
        <begin position="295"/>
        <end position="329"/>
    </location>
</feature>
<evidence type="ECO:0000256" key="1">
    <source>
        <dbReference type="SAM" id="MobiDB-lite"/>
    </source>
</evidence>
<evidence type="ECO:0008006" key="5">
    <source>
        <dbReference type="Google" id="ProtNLM"/>
    </source>
</evidence>
<dbReference type="GO" id="GO:0005886">
    <property type="term" value="C:plasma membrane"/>
    <property type="evidence" value="ECO:0007669"/>
    <property type="project" value="InterPro"/>
</dbReference>
<feature type="transmembrane region" description="Helical" evidence="2">
    <location>
        <begin position="152"/>
        <end position="174"/>
    </location>
</feature>
<evidence type="ECO:0000313" key="3">
    <source>
        <dbReference type="EMBL" id="KAF2102832.1"/>
    </source>
</evidence>
<evidence type="ECO:0000313" key="4">
    <source>
        <dbReference type="Proteomes" id="UP000799772"/>
    </source>
</evidence>
<sequence>MGKGGRVLCIALPMILTIASLVCLVFVFLGSRDAKNGTTSEFYFWRADTSNFTSNPNVKIGGHNISGLITAIDGTASANNLSDFYQVGLWDYCSGKNDSGDDKVTFCSKPQSSYFFNLTEVWNLQNTSAEEAFPKTLKDGLKAYQKGAHWMFVIYVIALAVTAGEIVVGFFAIFSRWGSCVTTIVSAASTLFTILAAITSTVITSIVVGAFEASFKAYGIKTSFGTKMLAVVWLAVAFSLVSGVFWTLSTCCCSGQSGAKRDGGIRRSGTLVERTPYTHEYKPVGEPVFGQQPAYGQPGHGQAMPMHTMTGAQSHARHQSQGFEPYRNV</sequence>